<feature type="transmembrane region" description="Helical" evidence="1">
    <location>
        <begin position="21"/>
        <end position="38"/>
    </location>
</feature>
<proteinExistence type="predicted"/>
<reference evidence="2 3" key="1">
    <citation type="journal article" date="2021" name="Arch. Microbiol.">
        <title>Harenicola maris gen. nov., sp. nov. isolated from the Sea of Japan shallow sediments.</title>
        <authorList>
            <person name="Romanenko L.A."/>
            <person name="Kurilenko V.V."/>
            <person name="Chernysheva N.Y."/>
            <person name="Tekutyeva L.A."/>
            <person name="Velansky P.V."/>
            <person name="Svetashev V.I."/>
            <person name="Isaeva M.P."/>
        </authorList>
    </citation>
    <scope>NUCLEOTIDE SEQUENCE [LARGE SCALE GENOMIC DNA]</scope>
    <source>
        <strain evidence="2 3">KMM 3653</strain>
    </source>
</reference>
<keyword evidence="1" id="KW-0812">Transmembrane</keyword>
<gene>
    <name evidence="2" type="ORF">IV417_01205</name>
</gene>
<name>A0AAP2G2J1_9RHOB</name>
<accession>A0AAP2G2J1</accession>
<dbReference type="EMBL" id="JADQAZ010000001">
    <property type="protein sequence ID" value="MBT0955990.1"/>
    <property type="molecule type" value="Genomic_DNA"/>
</dbReference>
<dbReference type="AlphaFoldDB" id="A0AAP2G2J1"/>
<keyword evidence="3" id="KW-1185">Reference proteome</keyword>
<dbReference type="Proteomes" id="UP001315686">
    <property type="component" value="Unassembled WGS sequence"/>
</dbReference>
<evidence type="ECO:0000313" key="3">
    <source>
        <dbReference type="Proteomes" id="UP001315686"/>
    </source>
</evidence>
<organism evidence="2 3">
    <name type="scientific">Harenicola maris</name>
    <dbReference type="NCBI Taxonomy" id="2841044"/>
    <lineage>
        <taxon>Bacteria</taxon>
        <taxon>Pseudomonadati</taxon>
        <taxon>Pseudomonadota</taxon>
        <taxon>Alphaproteobacteria</taxon>
        <taxon>Rhodobacterales</taxon>
        <taxon>Paracoccaceae</taxon>
        <taxon>Harenicola</taxon>
    </lineage>
</organism>
<protein>
    <recommendedName>
        <fullName evidence="4">Cytochrome C oxidase assembly protein</fullName>
    </recommendedName>
</protein>
<evidence type="ECO:0008006" key="4">
    <source>
        <dbReference type="Google" id="ProtNLM"/>
    </source>
</evidence>
<evidence type="ECO:0000256" key="1">
    <source>
        <dbReference type="SAM" id="Phobius"/>
    </source>
</evidence>
<evidence type="ECO:0000313" key="2">
    <source>
        <dbReference type="EMBL" id="MBT0955990.1"/>
    </source>
</evidence>
<dbReference type="RefSeq" id="WP_327792207.1">
    <property type="nucleotide sequence ID" value="NZ_JADQAZ010000001.1"/>
</dbReference>
<keyword evidence="1" id="KW-1133">Transmembrane helix</keyword>
<comment type="caution">
    <text evidence="2">The sequence shown here is derived from an EMBL/GenBank/DDBJ whole genome shotgun (WGS) entry which is preliminary data.</text>
</comment>
<sequence>MIKVEHEIHQRRKGRNMGVGLLLLGMVAIVFGLTVVKVKNLGAIEKFDHVYRPAIDPTIPVTPPVDSE</sequence>
<keyword evidence="1" id="KW-0472">Membrane</keyword>